<protein>
    <submittedName>
        <fullName evidence="1">Uncharacterized protein</fullName>
    </submittedName>
</protein>
<comment type="caution">
    <text evidence="1">The sequence shown here is derived from an EMBL/GenBank/DDBJ whole genome shotgun (WGS) entry which is preliminary data.</text>
</comment>
<proteinExistence type="predicted"/>
<reference evidence="1" key="1">
    <citation type="submission" date="2018-12" db="EMBL/GenBank/DDBJ databases">
        <authorList>
            <person name="Will S."/>
            <person name="Neumann-Schaal M."/>
            <person name="Henke P."/>
        </authorList>
    </citation>
    <scope>NUCLEOTIDE SEQUENCE</scope>
    <source>
        <strain evidence="1">PCC 7102</strain>
    </source>
</reference>
<dbReference type="AlphaFoldDB" id="A0A3S1IAX2"/>
<sequence length="84" mass="9438">MKSIKLNKKVGADGILHLDIPVEIIDTEVEIMVIYQPLQPPAQPNTLDEFGYPPGFFEETYGSCADDPIVIDSEGEFEEREKIL</sequence>
<dbReference type="Proteomes" id="UP000271624">
    <property type="component" value="Unassembled WGS sequence"/>
</dbReference>
<evidence type="ECO:0000313" key="2">
    <source>
        <dbReference type="Proteomes" id="UP000271624"/>
    </source>
</evidence>
<evidence type="ECO:0000313" key="1">
    <source>
        <dbReference type="EMBL" id="RUS94632.1"/>
    </source>
</evidence>
<dbReference type="EMBL" id="RSCL01000047">
    <property type="protein sequence ID" value="RUS94632.1"/>
    <property type="molecule type" value="Genomic_DNA"/>
</dbReference>
<accession>A0A3S1IAX2</accession>
<reference evidence="1" key="2">
    <citation type="journal article" date="2019" name="Genome Biol. Evol.">
        <title>Day and night: Metabolic profiles and evolutionary relationships of six axenic non-marine cyanobacteria.</title>
        <authorList>
            <person name="Will S.E."/>
            <person name="Henke P."/>
            <person name="Boedeker C."/>
            <person name="Huang S."/>
            <person name="Brinkmann H."/>
            <person name="Rohde M."/>
            <person name="Jarek M."/>
            <person name="Friedl T."/>
            <person name="Seufert S."/>
            <person name="Schumacher M."/>
            <person name="Overmann J."/>
            <person name="Neumann-Schaal M."/>
            <person name="Petersen J."/>
        </authorList>
    </citation>
    <scope>NUCLEOTIDE SEQUENCE [LARGE SCALE GENOMIC DNA]</scope>
    <source>
        <strain evidence="1">PCC 7102</strain>
    </source>
</reference>
<dbReference type="OrthoDB" id="26670at2"/>
<name>A0A3S1IAX2_9CYAN</name>
<organism evidence="1 2">
    <name type="scientific">Dulcicalothrix desertica PCC 7102</name>
    <dbReference type="NCBI Taxonomy" id="232991"/>
    <lineage>
        <taxon>Bacteria</taxon>
        <taxon>Bacillati</taxon>
        <taxon>Cyanobacteriota</taxon>
        <taxon>Cyanophyceae</taxon>
        <taxon>Nostocales</taxon>
        <taxon>Calotrichaceae</taxon>
        <taxon>Dulcicalothrix</taxon>
    </lineage>
</organism>
<keyword evidence="2" id="KW-1185">Reference proteome</keyword>
<gene>
    <name evidence="1" type="ORF">DSM106972_092690</name>
</gene>
<dbReference type="RefSeq" id="WP_127087206.1">
    <property type="nucleotide sequence ID" value="NZ_RSCL01000047.1"/>
</dbReference>